<keyword evidence="2 7" id="KW-0813">Transport</keyword>
<name>W4Q5U4_9BACI</name>
<dbReference type="SUPFAM" id="SSF161098">
    <property type="entry name" value="MetI-like"/>
    <property type="match status" value="1"/>
</dbReference>
<evidence type="ECO:0000313" key="11">
    <source>
        <dbReference type="Proteomes" id="UP000018890"/>
    </source>
</evidence>
<evidence type="ECO:0000256" key="4">
    <source>
        <dbReference type="ARBA" id="ARBA00022692"/>
    </source>
</evidence>
<comment type="subcellular location">
    <subcellularLocation>
        <location evidence="1 7">Cell membrane</location>
        <topology evidence="1 7">Multi-pass membrane protein</topology>
    </subcellularLocation>
</comment>
<dbReference type="GO" id="GO:0055085">
    <property type="term" value="P:transmembrane transport"/>
    <property type="evidence" value="ECO:0007669"/>
    <property type="project" value="InterPro"/>
</dbReference>
<evidence type="ECO:0000256" key="7">
    <source>
        <dbReference type="RuleBase" id="RU363032"/>
    </source>
</evidence>
<evidence type="ECO:0000256" key="5">
    <source>
        <dbReference type="ARBA" id="ARBA00022989"/>
    </source>
</evidence>
<reference evidence="10" key="1">
    <citation type="journal article" date="2014" name="Genome Announc.">
        <title>Draft Genome Sequences of Three Alkaliphilic Bacillus Strains, Bacillus wakoensis JCM 9140T, Bacillus akibai JCM 9157T, and Bacillus hemicellulosilyticus JCM 9152T.</title>
        <authorList>
            <person name="Yuki M."/>
            <person name="Oshima K."/>
            <person name="Suda W."/>
            <person name="Oshida Y."/>
            <person name="Kitamura K."/>
            <person name="Iida T."/>
            <person name="Hattori M."/>
            <person name="Ohkuma M."/>
        </authorList>
    </citation>
    <scope>NUCLEOTIDE SEQUENCE [LARGE SCALE GENOMIC DNA]</scope>
    <source>
        <strain evidence="10">JCM 9140</strain>
    </source>
</reference>
<feature type="transmembrane region" description="Helical" evidence="7">
    <location>
        <begin position="137"/>
        <end position="159"/>
    </location>
</feature>
<keyword evidence="4 7" id="KW-0812">Transmembrane</keyword>
<keyword evidence="6 7" id="KW-0472">Membrane</keyword>
<dbReference type="STRING" id="1236970.JCM9140_2835"/>
<keyword evidence="5 7" id="KW-1133">Transmembrane helix</keyword>
<keyword evidence="3" id="KW-1003">Cell membrane</keyword>
<feature type="domain" description="ABC transmembrane type-1" evidence="9">
    <location>
        <begin position="102"/>
        <end position="291"/>
    </location>
</feature>
<sequence length="303" mass="32683">MEPQQTQLQAENQTKNISLPKQKRKNPWKVAMRKLARDKAAMFGLAMLFVISVTVILAPVLPLPDPVEVDLANRLQPIGTEGHLLGTDDLGRDLLSRLIWGGRVSIAVGFIAVGIALVFGTILGLIAGYFQKFFDTVIMRFIDILMAFPYVLLAIAIVAALGPGLMNTMIAVSIVGIPYYARIVRGSALMFRNMEFVVAERALGAGHGHILVHHIIPNCLPPLIVAASLDVGWMILAAAGMSFIGLGAQPPMAEWGVMLSEGQQFIRVAPHLSLLPGAAIFLVVLSLNLLGDGLRDVLDPKSK</sequence>
<dbReference type="PANTHER" id="PTHR43386:SF25">
    <property type="entry name" value="PEPTIDE ABC TRANSPORTER PERMEASE PROTEIN"/>
    <property type="match status" value="1"/>
</dbReference>
<dbReference type="PANTHER" id="PTHR43386">
    <property type="entry name" value="OLIGOPEPTIDE TRANSPORT SYSTEM PERMEASE PROTEIN APPC"/>
    <property type="match status" value="1"/>
</dbReference>
<dbReference type="InterPro" id="IPR000515">
    <property type="entry name" value="MetI-like"/>
</dbReference>
<evidence type="ECO:0000256" key="2">
    <source>
        <dbReference type="ARBA" id="ARBA00022448"/>
    </source>
</evidence>
<keyword evidence="11" id="KW-1185">Reference proteome</keyword>
<dbReference type="OrthoDB" id="9797472at2"/>
<dbReference type="Proteomes" id="UP000018890">
    <property type="component" value="Unassembled WGS sequence"/>
</dbReference>
<dbReference type="InterPro" id="IPR035906">
    <property type="entry name" value="MetI-like_sf"/>
</dbReference>
<dbReference type="Gene3D" id="1.10.3720.10">
    <property type="entry name" value="MetI-like"/>
    <property type="match status" value="1"/>
</dbReference>
<organism evidence="10 11">
    <name type="scientific">Halalkalibacter wakoensis JCM 9140</name>
    <dbReference type="NCBI Taxonomy" id="1236970"/>
    <lineage>
        <taxon>Bacteria</taxon>
        <taxon>Bacillati</taxon>
        <taxon>Bacillota</taxon>
        <taxon>Bacilli</taxon>
        <taxon>Bacillales</taxon>
        <taxon>Bacillaceae</taxon>
        <taxon>Halalkalibacter</taxon>
    </lineage>
</organism>
<dbReference type="PROSITE" id="PS50928">
    <property type="entry name" value="ABC_TM1"/>
    <property type="match status" value="1"/>
</dbReference>
<dbReference type="Pfam" id="PF00528">
    <property type="entry name" value="BPD_transp_1"/>
    <property type="match status" value="1"/>
</dbReference>
<evidence type="ECO:0000259" key="9">
    <source>
        <dbReference type="PROSITE" id="PS50928"/>
    </source>
</evidence>
<evidence type="ECO:0000256" key="8">
    <source>
        <dbReference type="SAM" id="MobiDB-lite"/>
    </source>
</evidence>
<accession>W4Q5U4</accession>
<evidence type="ECO:0000313" key="10">
    <source>
        <dbReference type="EMBL" id="GAE26744.1"/>
    </source>
</evidence>
<protein>
    <submittedName>
        <fullName evidence="10">Dipeptide transport system permease protein DppC</fullName>
    </submittedName>
</protein>
<dbReference type="CDD" id="cd06261">
    <property type="entry name" value="TM_PBP2"/>
    <property type="match status" value="1"/>
</dbReference>
<dbReference type="AlphaFoldDB" id="W4Q5U4"/>
<feature type="region of interest" description="Disordered" evidence="8">
    <location>
        <begin position="1"/>
        <end position="25"/>
    </location>
</feature>
<feature type="transmembrane region" description="Helical" evidence="7">
    <location>
        <begin position="268"/>
        <end position="291"/>
    </location>
</feature>
<feature type="transmembrane region" description="Helical" evidence="7">
    <location>
        <begin position="104"/>
        <end position="130"/>
    </location>
</feature>
<evidence type="ECO:0000256" key="1">
    <source>
        <dbReference type="ARBA" id="ARBA00004651"/>
    </source>
</evidence>
<dbReference type="EMBL" id="BAUT01000031">
    <property type="protein sequence ID" value="GAE26744.1"/>
    <property type="molecule type" value="Genomic_DNA"/>
</dbReference>
<feature type="compositionally biased region" description="Polar residues" evidence="8">
    <location>
        <begin position="1"/>
        <end position="19"/>
    </location>
</feature>
<feature type="transmembrane region" description="Helical" evidence="7">
    <location>
        <begin position="223"/>
        <end position="248"/>
    </location>
</feature>
<gene>
    <name evidence="10" type="ORF">JCM9140_2835</name>
</gene>
<comment type="similarity">
    <text evidence="7">Belongs to the binding-protein-dependent transport system permease family.</text>
</comment>
<comment type="caution">
    <text evidence="10">The sequence shown here is derived from an EMBL/GenBank/DDBJ whole genome shotgun (WGS) entry which is preliminary data.</text>
</comment>
<dbReference type="GO" id="GO:0005886">
    <property type="term" value="C:plasma membrane"/>
    <property type="evidence" value="ECO:0007669"/>
    <property type="project" value="UniProtKB-SubCell"/>
</dbReference>
<dbReference type="Pfam" id="PF12911">
    <property type="entry name" value="OppC_N"/>
    <property type="match status" value="1"/>
</dbReference>
<feature type="transmembrane region" description="Helical" evidence="7">
    <location>
        <begin position="165"/>
        <end position="184"/>
    </location>
</feature>
<evidence type="ECO:0000256" key="6">
    <source>
        <dbReference type="ARBA" id="ARBA00023136"/>
    </source>
</evidence>
<proteinExistence type="inferred from homology"/>
<dbReference type="InterPro" id="IPR025966">
    <property type="entry name" value="OppC_N"/>
</dbReference>
<dbReference type="InterPro" id="IPR050366">
    <property type="entry name" value="BP-dependent_transpt_permease"/>
</dbReference>
<dbReference type="RefSeq" id="WP_052002244.1">
    <property type="nucleotide sequence ID" value="NZ_BAUT01000031.1"/>
</dbReference>
<feature type="transmembrane region" description="Helical" evidence="7">
    <location>
        <begin position="40"/>
        <end position="61"/>
    </location>
</feature>
<evidence type="ECO:0000256" key="3">
    <source>
        <dbReference type="ARBA" id="ARBA00022475"/>
    </source>
</evidence>